<dbReference type="PROSITE" id="PS50977">
    <property type="entry name" value="HTH_TETR_2"/>
    <property type="match status" value="1"/>
</dbReference>
<reference evidence="4 5" key="1">
    <citation type="submission" date="2020-03" db="EMBL/GenBank/DDBJ databases">
        <authorList>
            <person name="Wang L."/>
            <person name="He N."/>
            <person name="Li Y."/>
            <person name="Fang Y."/>
            <person name="Zhang F."/>
        </authorList>
    </citation>
    <scope>NUCLEOTIDE SEQUENCE [LARGE SCALE GENOMIC DNA]</scope>
    <source>
        <strain evidence="5">hsmgli-8</strain>
    </source>
</reference>
<evidence type="ECO:0000313" key="5">
    <source>
        <dbReference type="Proteomes" id="UP000746535"/>
    </source>
</evidence>
<evidence type="ECO:0000256" key="2">
    <source>
        <dbReference type="PROSITE-ProRule" id="PRU00335"/>
    </source>
</evidence>
<dbReference type="Gene3D" id="1.10.357.10">
    <property type="entry name" value="Tetracycline Repressor, domain 2"/>
    <property type="match status" value="1"/>
</dbReference>
<proteinExistence type="predicted"/>
<dbReference type="SUPFAM" id="SSF46689">
    <property type="entry name" value="Homeodomain-like"/>
    <property type="match status" value="1"/>
</dbReference>
<dbReference type="RefSeq" id="WP_168085696.1">
    <property type="nucleotide sequence ID" value="NZ_JAAVJI010000016.1"/>
</dbReference>
<name>A0ABX0YJM4_9PSED</name>
<dbReference type="Pfam" id="PF00440">
    <property type="entry name" value="TetR_N"/>
    <property type="match status" value="1"/>
</dbReference>
<dbReference type="Proteomes" id="UP000746535">
    <property type="component" value="Unassembled WGS sequence"/>
</dbReference>
<evidence type="ECO:0000259" key="3">
    <source>
        <dbReference type="PROSITE" id="PS50977"/>
    </source>
</evidence>
<sequence length="200" mass="22435">MKPENRIPTQQRGFERYTSILDAYSSLISHTGDIQVTMQAVAHAAGASIGSLYHFFEGRDAMLEALTQRHIDRIGTVLSSLQSIEDCAWQHYTPTVAIETLMGALFDYISQHRDVYIVAKHFPCRAEFSEDGIAGSITQLYEKVLRLRYPTMTEDNVAFHAEVLYKLPTGLIEAFNLKPNPRLLQEAKIALAAYLGQITA</sequence>
<keyword evidence="1 2" id="KW-0238">DNA-binding</keyword>
<evidence type="ECO:0000313" key="4">
    <source>
        <dbReference type="EMBL" id="NJP03122.1"/>
    </source>
</evidence>
<keyword evidence="5" id="KW-1185">Reference proteome</keyword>
<feature type="DNA-binding region" description="H-T-H motif" evidence="2">
    <location>
        <begin position="37"/>
        <end position="56"/>
    </location>
</feature>
<protein>
    <submittedName>
        <fullName evidence="4">TetR/AcrR family transcriptional regulator</fullName>
    </submittedName>
</protein>
<accession>A0ABX0YJM4</accession>
<comment type="caution">
    <text evidence="4">The sequence shown here is derived from an EMBL/GenBank/DDBJ whole genome shotgun (WGS) entry which is preliminary data.</text>
</comment>
<evidence type="ECO:0000256" key="1">
    <source>
        <dbReference type="ARBA" id="ARBA00023125"/>
    </source>
</evidence>
<dbReference type="InterPro" id="IPR009057">
    <property type="entry name" value="Homeodomain-like_sf"/>
</dbReference>
<dbReference type="InterPro" id="IPR001647">
    <property type="entry name" value="HTH_TetR"/>
</dbReference>
<gene>
    <name evidence="4" type="ORF">HBH25_19960</name>
</gene>
<organism evidence="4 5">
    <name type="scientific">Pseudomonas quercus</name>
    <dbReference type="NCBI Taxonomy" id="2722792"/>
    <lineage>
        <taxon>Bacteria</taxon>
        <taxon>Pseudomonadati</taxon>
        <taxon>Pseudomonadota</taxon>
        <taxon>Gammaproteobacteria</taxon>
        <taxon>Pseudomonadales</taxon>
        <taxon>Pseudomonadaceae</taxon>
        <taxon>Pseudomonas</taxon>
    </lineage>
</organism>
<dbReference type="EMBL" id="JAAVJI010000016">
    <property type="protein sequence ID" value="NJP03122.1"/>
    <property type="molecule type" value="Genomic_DNA"/>
</dbReference>
<feature type="domain" description="HTH tetR-type" evidence="3">
    <location>
        <begin position="14"/>
        <end position="74"/>
    </location>
</feature>